<feature type="modified residue" description="4-aspartylphosphate" evidence="1">
    <location>
        <position position="53"/>
    </location>
</feature>
<evidence type="ECO:0000259" key="2">
    <source>
        <dbReference type="PROSITE" id="PS50110"/>
    </source>
</evidence>
<dbReference type="PROSITE" id="PS50110">
    <property type="entry name" value="RESPONSE_REGULATORY"/>
    <property type="match status" value="1"/>
</dbReference>
<evidence type="ECO:0000313" key="3">
    <source>
        <dbReference type="EMBL" id="SFF07918.1"/>
    </source>
</evidence>
<evidence type="ECO:0000256" key="1">
    <source>
        <dbReference type="PROSITE-ProRule" id="PRU00169"/>
    </source>
</evidence>
<dbReference type="AlphaFoldDB" id="A0A1I2FSZ2"/>
<dbReference type="EMBL" id="FOMW01000017">
    <property type="protein sequence ID" value="SFF07918.1"/>
    <property type="molecule type" value="Genomic_DNA"/>
</dbReference>
<sequence length="117" mass="12734">MVKILLVEDELLVGLDIKDTFEDAGHEVDGPYPTVAEALRVAQANPPELGFLDVRLADGVVDPLAKWLSDHAIPLVFHSGHAGAYNYGSDYPHAAFCEKPSTPNELLAIVEQQARDK</sequence>
<evidence type="ECO:0000313" key="4">
    <source>
        <dbReference type="Proteomes" id="UP000198977"/>
    </source>
</evidence>
<dbReference type="Gene3D" id="3.40.50.2300">
    <property type="match status" value="1"/>
</dbReference>
<dbReference type="STRING" id="74348.SAMN04488523_11728"/>
<reference evidence="3 4" key="1">
    <citation type="submission" date="2016-10" db="EMBL/GenBank/DDBJ databases">
        <authorList>
            <person name="de Groot N.N."/>
        </authorList>
    </citation>
    <scope>NUCLEOTIDE SEQUENCE [LARGE SCALE GENOMIC DNA]</scope>
    <source>
        <strain evidence="3 4">DSM 11443</strain>
    </source>
</reference>
<accession>A0A1I2FSZ2</accession>
<keyword evidence="4" id="KW-1185">Reference proteome</keyword>
<dbReference type="InterPro" id="IPR001789">
    <property type="entry name" value="Sig_transdc_resp-reg_receiver"/>
</dbReference>
<dbReference type="Proteomes" id="UP000198977">
    <property type="component" value="Unassembled WGS sequence"/>
</dbReference>
<keyword evidence="1" id="KW-0597">Phosphoprotein</keyword>
<dbReference type="GO" id="GO:0000160">
    <property type="term" value="P:phosphorelay signal transduction system"/>
    <property type="evidence" value="ECO:0007669"/>
    <property type="project" value="InterPro"/>
</dbReference>
<dbReference type="RefSeq" id="WP_093925198.1">
    <property type="nucleotide sequence ID" value="NZ_FOMW01000017.1"/>
</dbReference>
<dbReference type="OrthoDB" id="582170at2"/>
<dbReference type="SMART" id="SM00448">
    <property type="entry name" value="REC"/>
    <property type="match status" value="1"/>
</dbReference>
<name>A0A1I2FSZ2_9RHOB</name>
<organism evidence="3 4">
    <name type="scientific">Sulfitobacter brevis</name>
    <dbReference type="NCBI Taxonomy" id="74348"/>
    <lineage>
        <taxon>Bacteria</taxon>
        <taxon>Pseudomonadati</taxon>
        <taxon>Pseudomonadota</taxon>
        <taxon>Alphaproteobacteria</taxon>
        <taxon>Rhodobacterales</taxon>
        <taxon>Roseobacteraceae</taxon>
        <taxon>Sulfitobacter</taxon>
    </lineage>
</organism>
<gene>
    <name evidence="3" type="ORF">SAMN04488523_11728</name>
</gene>
<feature type="domain" description="Response regulatory" evidence="2">
    <location>
        <begin position="3"/>
        <end position="114"/>
    </location>
</feature>
<dbReference type="SUPFAM" id="SSF52172">
    <property type="entry name" value="CheY-like"/>
    <property type="match status" value="1"/>
</dbReference>
<protein>
    <recommendedName>
        <fullName evidence="2">Response regulatory domain-containing protein</fullName>
    </recommendedName>
</protein>
<dbReference type="InterPro" id="IPR011006">
    <property type="entry name" value="CheY-like_superfamily"/>
</dbReference>
<proteinExistence type="predicted"/>